<protein>
    <submittedName>
        <fullName evidence="1">Uncharacterized protein</fullName>
    </submittedName>
</protein>
<dbReference type="AlphaFoldDB" id="A0A9W9NPZ8"/>
<reference evidence="1" key="1">
    <citation type="submission" date="2022-11" db="EMBL/GenBank/DDBJ databases">
        <authorList>
            <person name="Petersen C."/>
        </authorList>
    </citation>
    <scope>NUCLEOTIDE SEQUENCE</scope>
    <source>
        <strain evidence="1">IBT 19713</strain>
    </source>
</reference>
<dbReference type="RefSeq" id="XP_058328039.1">
    <property type="nucleotide sequence ID" value="XM_058477694.1"/>
</dbReference>
<evidence type="ECO:0000313" key="1">
    <source>
        <dbReference type="EMBL" id="KAJ5223856.1"/>
    </source>
</evidence>
<reference evidence="1" key="2">
    <citation type="journal article" date="2023" name="IMA Fungus">
        <title>Comparative genomic study of the Penicillium genus elucidates a diverse pangenome and 15 lateral gene transfer events.</title>
        <authorList>
            <person name="Petersen C."/>
            <person name="Sorensen T."/>
            <person name="Nielsen M.R."/>
            <person name="Sondergaard T.E."/>
            <person name="Sorensen J.L."/>
            <person name="Fitzpatrick D.A."/>
            <person name="Frisvad J.C."/>
            <person name="Nielsen K.L."/>
        </authorList>
    </citation>
    <scope>NUCLEOTIDE SEQUENCE</scope>
    <source>
        <strain evidence="1">IBT 19713</strain>
    </source>
</reference>
<dbReference type="EMBL" id="JAPQKS010000006">
    <property type="protein sequence ID" value="KAJ5223856.1"/>
    <property type="molecule type" value="Genomic_DNA"/>
</dbReference>
<sequence>MVIAIKASQDSPQVVLERSELVDQRKKRFQVVTVNKGGNGQLYIQDQPLIISFEKLFLRPSSIPKEVDLSLDKESLKEIAEDIGETQDF</sequence>
<dbReference type="OrthoDB" id="4306236at2759"/>
<name>A0A9W9NPZ8_9EURO</name>
<organism evidence="1 2">
    <name type="scientific">Penicillium chermesinum</name>
    <dbReference type="NCBI Taxonomy" id="63820"/>
    <lineage>
        <taxon>Eukaryota</taxon>
        <taxon>Fungi</taxon>
        <taxon>Dikarya</taxon>
        <taxon>Ascomycota</taxon>
        <taxon>Pezizomycotina</taxon>
        <taxon>Eurotiomycetes</taxon>
        <taxon>Eurotiomycetidae</taxon>
        <taxon>Eurotiales</taxon>
        <taxon>Aspergillaceae</taxon>
        <taxon>Penicillium</taxon>
    </lineage>
</organism>
<comment type="caution">
    <text evidence="1">The sequence shown here is derived from an EMBL/GenBank/DDBJ whole genome shotgun (WGS) entry which is preliminary data.</text>
</comment>
<dbReference type="GeneID" id="83204997"/>
<proteinExistence type="predicted"/>
<dbReference type="Proteomes" id="UP001150941">
    <property type="component" value="Unassembled WGS sequence"/>
</dbReference>
<gene>
    <name evidence="1" type="ORF">N7468_008398</name>
</gene>
<accession>A0A9W9NPZ8</accession>
<keyword evidence="2" id="KW-1185">Reference proteome</keyword>
<evidence type="ECO:0000313" key="2">
    <source>
        <dbReference type="Proteomes" id="UP001150941"/>
    </source>
</evidence>